<evidence type="ECO:0000256" key="2">
    <source>
        <dbReference type="ARBA" id="ARBA00020570"/>
    </source>
</evidence>
<dbReference type="AlphaFoldDB" id="A0A9D2MGP7"/>
<feature type="site" description="Deprotonates C-terminal active site Cys" evidence="9">
    <location>
        <position position="25"/>
    </location>
</feature>
<dbReference type="GO" id="GO:0015035">
    <property type="term" value="F:protein-disulfide reductase activity"/>
    <property type="evidence" value="ECO:0007669"/>
    <property type="project" value="UniProtKB-UniRule"/>
</dbReference>
<keyword evidence="5 10" id="KW-1015">Disulfide bond</keyword>
<dbReference type="GO" id="GO:0005737">
    <property type="term" value="C:cytoplasm"/>
    <property type="evidence" value="ECO:0007669"/>
    <property type="project" value="TreeGrafter"/>
</dbReference>
<dbReference type="PANTHER" id="PTHR45663">
    <property type="entry name" value="GEO12009P1"/>
    <property type="match status" value="1"/>
</dbReference>
<dbReference type="InterPro" id="IPR036249">
    <property type="entry name" value="Thioredoxin-like_sf"/>
</dbReference>
<evidence type="ECO:0000256" key="4">
    <source>
        <dbReference type="ARBA" id="ARBA00022982"/>
    </source>
</evidence>
<dbReference type="PROSITE" id="PS51352">
    <property type="entry name" value="THIOREDOXIN_2"/>
    <property type="match status" value="1"/>
</dbReference>
<dbReference type="InterPro" id="IPR005746">
    <property type="entry name" value="Thioredoxin"/>
</dbReference>
<gene>
    <name evidence="12" type="primary">trxA</name>
    <name evidence="12" type="ORF">IAA37_02125</name>
</gene>
<dbReference type="SUPFAM" id="SSF52833">
    <property type="entry name" value="Thioredoxin-like"/>
    <property type="match status" value="1"/>
</dbReference>
<evidence type="ECO:0000256" key="6">
    <source>
        <dbReference type="ARBA" id="ARBA00023284"/>
    </source>
</evidence>
<comment type="similarity">
    <text evidence="1 8">Belongs to the thioredoxin family.</text>
</comment>
<feature type="site" description="Contributes to redox potential value" evidence="9">
    <location>
        <position position="32"/>
    </location>
</feature>
<evidence type="ECO:0000313" key="13">
    <source>
        <dbReference type="Proteomes" id="UP000823877"/>
    </source>
</evidence>
<evidence type="ECO:0000259" key="11">
    <source>
        <dbReference type="PROSITE" id="PS51352"/>
    </source>
</evidence>
<feature type="active site" description="Nucleophile" evidence="9">
    <location>
        <position position="34"/>
    </location>
</feature>
<evidence type="ECO:0000256" key="1">
    <source>
        <dbReference type="ARBA" id="ARBA00008987"/>
    </source>
</evidence>
<dbReference type="FunFam" id="3.40.30.10:FF:000001">
    <property type="entry name" value="Thioredoxin"/>
    <property type="match status" value="1"/>
</dbReference>
<keyword evidence="4" id="KW-0249">Electron transport</keyword>
<feature type="disulfide bond" description="Redox-active" evidence="10">
    <location>
        <begin position="31"/>
        <end position="34"/>
    </location>
</feature>
<keyword evidence="3" id="KW-0813">Transport</keyword>
<evidence type="ECO:0000256" key="8">
    <source>
        <dbReference type="PIRNR" id="PIRNR000077"/>
    </source>
</evidence>
<feature type="site" description="Contributes to redox potential value" evidence="9">
    <location>
        <position position="33"/>
    </location>
</feature>
<feature type="domain" description="Thioredoxin" evidence="11">
    <location>
        <begin position="1"/>
        <end position="103"/>
    </location>
</feature>
<proteinExistence type="inferred from homology"/>
<reference evidence="12" key="2">
    <citation type="submission" date="2021-04" db="EMBL/GenBank/DDBJ databases">
        <authorList>
            <person name="Gilroy R."/>
        </authorList>
    </citation>
    <scope>NUCLEOTIDE SEQUENCE</scope>
    <source>
        <strain evidence="12">CHK188-16595</strain>
    </source>
</reference>
<evidence type="ECO:0000256" key="5">
    <source>
        <dbReference type="ARBA" id="ARBA00023157"/>
    </source>
</evidence>
<comment type="caution">
    <text evidence="12">The sequence shown here is derived from an EMBL/GenBank/DDBJ whole genome shotgun (WGS) entry which is preliminary data.</text>
</comment>
<dbReference type="EMBL" id="DWXN01000003">
    <property type="protein sequence ID" value="HJB74455.1"/>
    <property type="molecule type" value="Genomic_DNA"/>
</dbReference>
<dbReference type="PIRSF" id="PIRSF000077">
    <property type="entry name" value="Thioredoxin"/>
    <property type="match status" value="1"/>
</dbReference>
<organism evidence="12 13">
    <name type="scientific">Candidatus Eubacterium faecale</name>
    <dbReference type="NCBI Taxonomy" id="2838568"/>
    <lineage>
        <taxon>Bacteria</taxon>
        <taxon>Bacillati</taxon>
        <taxon>Bacillota</taxon>
        <taxon>Clostridia</taxon>
        <taxon>Eubacteriales</taxon>
        <taxon>Eubacteriaceae</taxon>
        <taxon>Eubacterium</taxon>
    </lineage>
</organism>
<dbReference type="NCBIfam" id="TIGR01068">
    <property type="entry name" value="thioredoxin"/>
    <property type="match status" value="1"/>
</dbReference>
<dbReference type="Pfam" id="PF00085">
    <property type="entry name" value="Thioredoxin"/>
    <property type="match status" value="1"/>
</dbReference>
<evidence type="ECO:0000256" key="3">
    <source>
        <dbReference type="ARBA" id="ARBA00022448"/>
    </source>
</evidence>
<dbReference type="PROSITE" id="PS00194">
    <property type="entry name" value="THIOREDOXIN_1"/>
    <property type="match status" value="1"/>
</dbReference>
<accession>A0A9D2MGP7</accession>
<sequence>MSIVNLTRNNFKTEVMQSDKTVLIDFWAEWCGPCRMMSPVIDEVAETLSDVKVCKVNVDEASDLASMFGIESIPTLVVIKNGQTVNKSIGLISKEQVLQLLNV</sequence>
<dbReference type="PANTHER" id="PTHR45663:SF11">
    <property type="entry name" value="GEO12009P1"/>
    <property type="match status" value="1"/>
</dbReference>
<evidence type="ECO:0000313" key="12">
    <source>
        <dbReference type="EMBL" id="HJB74455.1"/>
    </source>
</evidence>
<evidence type="ECO:0000256" key="7">
    <source>
        <dbReference type="NCBIfam" id="TIGR01068"/>
    </source>
</evidence>
<keyword evidence="6 10" id="KW-0676">Redox-active center</keyword>
<dbReference type="CDD" id="cd02947">
    <property type="entry name" value="TRX_family"/>
    <property type="match status" value="1"/>
</dbReference>
<dbReference type="Proteomes" id="UP000823877">
    <property type="component" value="Unassembled WGS sequence"/>
</dbReference>
<dbReference type="PRINTS" id="PR00421">
    <property type="entry name" value="THIOREDOXIN"/>
</dbReference>
<dbReference type="InterPro" id="IPR017937">
    <property type="entry name" value="Thioredoxin_CS"/>
</dbReference>
<feature type="active site" description="Nucleophile" evidence="9">
    <location>
        <position position="31"/>
    </location>
</feature>
<evidence type="ECO:0000256" key="10">
    <source>
        <dbReference type="PIRSR" id="PIRSR000077-4"/>
    </source>
</evidence>
<dbReference type="InterPro" id="IPR013766">
    <property type="entry name" value="Thioredoxin_domain"/>
</dbReference>
<protein>
    <recommendedName>
        <fullName evidence="2 7">Thioredoxin</fullName>
    </recommendedName>
</protein>
<dbReference type="Gene3D" id="3.40.30.10">
    <property type="entry name" value="Glutaredoxin"/>
    <property type="match status" value="1"/>
</dbReference>
<name>A0A9D2MGP7_9FIRM</name>
<evidence type="ECO:0000256" key="9">
    <source>
        <dbReference type="PIRSR" id="PIRSR000077-1"/>
    </source>
</evidence>
<reference evidence="12" key="1">
    <citation type="journal article" date="2021" name="PeerJ">
        <title>Extensive microbial diversity within the chicken gut microbiome revealed by metagenomics and culture.</title>
        <authorList>
            <person name="Gilroy R."/>
            <person name="Ravi A."/>
            <person name="Getino M."/>
            <person name="Pursley I."/>
            <person name="Horton D.L."/>
            <person name="Alikhan N.F."/>
            <person name="Baker D."/>
            <person name="Gharbi K."/>
            <person name="Hall N."/>
            <person name="Watson M."/>
            <person name="Adriaenssens E.M."/>
            <person name="Foster-Nyarko E."/>
            <person name="Jarju S."/>
            <person name="Secka A."/>
            <person name="Antonio M."/>
            <person name="Oren A."/>
            <person name="Chaudhuri R.R."/>
            <person name="La Ragione R."/>
            <person name="Hildebrand F."/>
            <person name="Pallen M.J."/>
        </authorList>
    </citation>
    <scope>NUCLEOTIDE SEQUENCE</scope>
    <source>
        <strain evidence="12">CHK188-16595</strain>
    </source>
</reference>